<feature type="transmembrane region" description="Helical" evidence="10">
    <location>
        <begin position="123"/>
        <end position="144"/>
    </location>
</feature>
<dbReference type="PANTHER" id="PTHR15067:SF5">
    <property type="entry name" value="E3 UBIQUITIN-PROTEIN LIGASE AMFR"/>
    <property type="match status" value="1"/>
</dbReference>
<keyword evidence="7 10" id="KW-0472">Membrane</keyword>
<evidence type="ECO:0000259" key="11">
    <source>
        <dbReference type="PROSITE" id="PS50089"/>
    </source>
</evidence>
<feature type="domain" description="RING-type" evidence="11">
    <location>
        <begin position="419"/>
        <end position="457"/>
    </location>
</feature>
<dbReference type="Gene3D" id="1.10.8.10">
    <property type="entry name" value="DNA helicase RuvA subunit, C-terminal domain"/>
    <property type="match status" value="1"/>
</dbReference>
<dbReference type="GO" id="GO:0006511">
    <property type="term" value="P:ubiquitin-dependent protein catabolic process"/>
    <property type="evidence" value="ECO:0007669"/>
    <property type="project" value="TreeGrafter"/>
</dbReference>
<proteinExistence type="predicted"/>
<dbReference type="GO" id="GO:0005829">
    <property type="term" value="C:cytosol"/>
    <property type="evidence" value="ECO:0007669"/>
    <property type="project" value="TreeGrafter"/>
</dbReference>
<keyword evidence="5" id="KW-0862">Zinc</keyword>
<feature type="transmembrane region" description="Helical" evidence="10">
    <location>
        <begin position="327"/>
        <end position="346"/>
    </location>
</feature>
<dbReference type="GO" id="GO:0005783">
    <property type="term" value="C:endoplasmic reticulum"/>
    <property type="evidence" value="ECO:0007669"/>
    <property type="project" value="TreeGrafter"/>
</dbReference>
<dbReference type="InterPro" id="IPR001841">
    <property type="entry name" value="Znf_RING"/>
</dbReference>
<dbReference type="GO" id="GO:0070936">
    <property type="term" value="P:protein K48-linked ubiquitination"/>
    <property type="evidence" value="ECO:0007669"/>
    <property type="project" value="TreeGrafter"/>
</dbReference>
<dbReference type="GO" id="GO:0030968">
    <property type="term" value="P:endoplasmic reticulum unfolded protein response"/>
    <property type="evidence" value="ECO:0007669"/>
    <property type="project" value="TreeGrafter"/>
</dbReference>
<keyword evidence="3" id="KW-0479">Metal-binding</keyword>
<dbReference type="SUPFAM" id="SSF57850">
    <property type="entry name" value="RING/U-box"/>
    <property type="match status" value="1"/>
</dbReference>
<dbReference type="PROSITE" id="PS50089">
    <property type="entry name" value="ZF_RING_2"/>
    <property type="match status" value="1"/>
</dbReference>
<dbReference type="GO" id="GO:0016020">
    <property type="term" value="C:membrane"/>
    <property type="evidence" value="ECO:0007669"/>
    <property type="project" value="UniProtKB-SubCell"/>
</dbReference>
<feature type="region of interest" description="Disordered" evidence="9">
    <location>
        <begin position="964"/>
        <end position="984"/>
    </location>
</feature>
<keyword evidence="13" id="KW-1185">Reference proteome</keyword>
<keyword evidence="2 10" id="KW-0812">Transmembrane</keyword>
<evidence type="ECO:0000256" key="8">
    <source>
        <dbReference type="PROSITE-ProRule" id="PRU00175"/>
    </source>
</evidence>
<feature type="transmembrane region" description="Helical" evidence="10">
    <location>
        <begin position="88"/>
        <end position="111"/>
    </location>
</feature>
<accession>G7YC92</accession>
<keyword evidence="4 8" id="KW-0863">Zinc-finger</keyword>
<comment type="subcellular location">
    <subcellularLocation>
        <location evidence="1">Membrane</location>
        <topology evidence="1">Multi-pass membrane protein</topology>
    </subcellularLocation>
</comment>
<protein>
    <submittedName>
        <fullName evidence="12">E3 ubiquitin-protein ligase AMFR</fullName>
    </submittedName>
</protein>
<dbReference type="GO" id="GO:0061630">
    <property type="term" value="F:ubiquitin protein ligase activity"/>
    <property type="evidence" value="ECO:0007669"/>
    <property type="project" value="TreeGrafter"/>
</dbReference>
<dbReference type="SMART" id="SM00184">
    <property type="entry name" value="RING"/>
    <property type="match status" value="1"/>
</dbReference>
<dbReference type="GO" id="GO:0043130">
    <property type="term" value="F:ubiquitin binding"/>
    <property type="evidence" value="ECO:0007669"/>
    <property type="project" value="InterPro"/>
</dbReference>
<feature type="transmembrane region" description="Helical" evidence="10">
    <location>
        <begin position="20"/>
        <end position="40"/>
    </location>
</feature>
<dbReference type="Pfam" id="PF13639">
    <property type="entry name" value="zf-RING_2"/>
    <property type="match status" value="1"/>
</dbReference>
<evidence type="ECO:0000256" key="7">
    <source>
        <dbReference type="ARBA" id="ARBA00023136"/>
    </source>
</evidence>
<evidence type="ECO:0000256" key="2">
    <source>
        <dbReference type="ARBA" id="ARBA00022692"/>
    </source>
</evidence>
<evidence type="ECO:0000313" key="13">
    <source>
        <dbReference type="Proteomes" id="UP000008909"/>
    </source>
</evidence>
<evidence type="ECO:0000313" key="12">
    <source>
        <dbReference type="EMBL" id="GAA50576.1"/>
    </source>
</evidence>
<dbReference type="PANTHER" id="PTHR15067">
    <property type="entry name" value="E3 UBIQUITIN-PROTEIN LIGASE RNF8"/>
    <property type="match status" value="1"/>
</dbReference>
<gene>
    <name evidence="12" type="ORF">CLF_104753</name>
</gene>
<feature type="compositionally biased region" description="Polar residues" evidence="9">
    <location>
        <begin position="650"/>
        <end position="670"/>
    </location>
</feature>
<evidence type="ECO:0000256" key="9">
    <source>
        <dbReference type="SAM" id="MobiDB-lite"/>
    </source>
</evidence>
<name>G7YC92_CLOSI</name>
<dbReference type="Gene3D" id="3.30.40.10">
    <property type="entry name" value="Zinc/RING finger domain, C3HC4 (zinc finger)"/>
    <property type="match status" value="1"/>
</dbReference>
<evidence type="ECO:0000256" key="5">
    <source>
        <dbReference type="ARBA" id="ARBA00022833"/>
    </source>
</evidence>
<dbReference type="InterPro" id="IPR013083">
    <property type="entry name" value="Znf_RING/FYVE/PHD"/>
</dbReference>
<feature type="region of interest" description="Disordered" evidence="9">
    <location>
        <begin position="650"/>
        <end position="682"/>
    </location>
</feature>
<sequence length="1177" mass="131811">MPQTQSIIRFFMWPFSSELCLFLTLSSLSLILCILESVWFPDAVSEDSVNVPDVDGAIGNASDVDSTGFDRSSAEAKSFLFWSVNTKIFVSAVLCLFGATFIAGKTLYYVFFGKLAEAEKNQLTRMLFKFVFLRFVILSGAISVSSLSSLFGWLFWFAGLGLLRSCAAIAAVRTTQFYASSRISQLEWIRIFSVLTFLGIGNGFLLKMGLSYRTLLADSGVYSKISPMENRLLTGDLKPPTALGVLISKVTGNKEASYNTVDIVAYIGAESVLLFSSTMRLFGDMTIQAYDRWKSSSGRSWPQQALVSYYLDFVHVVFYHTAEILHYLHLLLWSRIFSVASLIVFLHTRSTYSMLATRIRRHMSYRKLGKFIAEKFTLCKMGVPVSEREKTNSVDLPSENTGEIPNTNKEILEEDPTVCAICWEPLVVWRRLPCRHEFHEFCLRNWLEQNSTCPTCRRELGTPTVPSQSARSAQQDQVALGLLLRNLVRRVDTRINQQRPLNTPPPHFRPGMAPQVDRLGGVENPVRSLFAATVGLNLGVSIGSAPIVSAAAQAAARDAVSGGTSSRNIPLPAAYTPHQSMGGPITTALRSTSLPTATQNVPQHDGDVNTDPNSQVLRRSFHFDGSRYFSWLPSLHVELSEVIREVFASGSTDQVSEQTAATTEQRNSAFPSVEEQEDVNRPELTDTFDAEAYELIRLPSNLRVAAQEISAMFPQFPLSVIVADLLATGLPEVTVENLIHRPVQLQPRGAAAGGRDGHRFAQYWEFCNFAGDGAMRPTRALDIRPNSNTAQILLNCPWRSRTYPCRSGMCKRYRSRLRRGRESSEDEKAQVISDELTKVILSFRTHFAPTRCKVMLVDMPSPNTPLTIQREALEFVERFAYLGNCISSECSVTDEFADDNVVDGDEGEEEEQAATTGECIRVVGKSELSIFLVTFDGQSNSCLDTGEPYNLRLIPVHVLHAGSPTQSTPPELQEDPLRPHTVDDQSIGTPLALQRRVGYVPAYKYFAALLFYTHFIGKKCSVERMQYRIGCSGSSKSKCSKVRQIVWMFHVGFPANTVGRHRKVKKHCFIFGGPENRISGYAIDVLTFVMQQTGPHIFLMEPTTAENFWTAHDRFCPWCSSGRRSLRFSIDLTHYIEAKLQVTPFDRRRTSIWYSVDDVKRLIRIRHVEGVNYGGRE</sequence>
<reference key="2">
    <citation type="submission" date="2011-10" db="EMBL/GenBank/DDBJ databases">
        <title>The genome and transcriptome sequence of Clonorchis sinensis provide insights into the carcinogenic liver fluke.</title>
        <authorList>
            <person name="Wang X."/>
            <person name="Huang Y."/>
            <person name="Chen W."/>
            <person name="Liu H."/>
            <person name="Guo L."/>
            <person name="Chen Y."/>
            <person name="Luo F."/>
            <person name="Zhou W."/>
            <person name="Sun J."/>
            <person name="Mao Q."/>
            <person name="Liang P."/>
            <person name="Zhou C."/>
            <person name="Tian Y."/>
            <person name="Men J."/>
            <person name="Lv X."/>
            <person name="Huang L."/>
            <person name="Zhou J."/>
            <person name="Hu Y."/>
            <person name="Li R."/>
            <person name="Zhang F."/>
            <person name="Lei H."/>
            <person name="Li X."/>
            <person name="Hu X."/>
            <person name="Liang C."/>
            <person name="Xu J."/>
            <person name="Wu Z."/>
            <person name="Yu X."/>
        </authorList>
    </citation>
    <scope>NUCLEOTIDE SEQUENCE</scope>
    <source>
        <strain>Henan</strain>
    </source>
</reference>
<evidence type="ECO:0000256" key="4">
    <source>
        <dbReference type="ARBA" id="ARBA00022771"/>
    </source>
</evidence>
<organism evidence="12 13">
    <name type="scientific">Clonorchis sinensis</name>
    <name type="common">Chinese liver fluke</name>
    <dbReference type="NCBI Taxonomy" id="79923"/>
    <lineage>
        <taxon>Eukaryota</taxon>
        <taxon>Metazoa</taxon>
        <taxon>Spiralia</taxon>
        <taxon>Lophotrochozoa</taxon>
        <taxon>Platyhelminthes</taxon>
        <taxon>Trematoda</taxon>
        <taxon>Digenea</taxon>
        <taxon>Opisthorchiida</taxon>
        <taxon>Opisthorchiata</taxon>
        <taxon>Opisthorchiidae</taxon>
        <taxon>Clonorchis</taxon>
    </lineage>
</organism>
<evidence type="ECO:0000256" key="6">
    <source>
        <dbReference type="ARBA" id="ARBA00022989"/>
    </source>
</evidence>
<dbReference type="InterPro" id="IPR003892">
    <property type="entry name" value="CUE"/>
</dbReference>
<evidence type="ECO:0000256" key="3">
    <source>
        <dbReference type="ARBA" id="ARBA00022723"/>
    </source>
</evidence>
<keyword evidence="6 10" id="KW-1133">Transmembrane helix</keyword>
<evidence type="ECO:0000256" key="10">
    <source>
        <dbReference type="SAM" id="Phobius"/>
    </source>
</evidence>
<feature type="transmembrane region" description="Helical" evidence="10">
    <location>
        <begin position="188"/>
        <end position="206"/>
    </location>
</feature>
<dbReference type="GO" id="GO:0000151">
    <property type="term" value="C:ubiquitin ligase complex"/>
    <property type="evidence" value="ECO:0007669"/>
    <property type="project" value="TreeGrafter"/>
</dbReference>
<dbReference type="Proteomes" id="UP000008909">
    <property type="component" value="Unassembled WGS sequence"/>
</dbReference>
<dbReference type="EMBL" id="DF143059">
    <property type="protein sequence ID" value="GAA50576.1"/>
    <property type="molecule type" value="Genomic_DNA"/>
</dbReference>
<reference evidence="12" key="1">
    <citation type="journal article" date="2011" name="Genome Biol.">
        <title>The draft genome of the carcinogenic human liver fluke Clonorchis sinensis.</title>
        <authorList>
            <person name="Wang X."/>
            <person name="Chen W."/>
            <person name="Huang Y."/>
            <person name="Sun J."/>
            <person name="Men J."/>
            <person name="Liu H."/>
            <person name="Luo F."/>
            <person name="Guo L."/>
            <person name="Lv X."/>
            <person name="Deng C."/>
            <person name="Zhou C."/>
            <person name="Fan Y."/>
            <person name="Li X."/>
            <person name="Huang L."/>
            <person name="Hu Y."/>
            <person name="Liang C."/>
            <person name="Hu X."/>
            <person name="Xu J."/>
            <person name="Yu X."/>
        </authorList>
    </citation>
    <scope>NUCLEOTIDE SEQUENCE [LARGE SCALE GENOMIC DNA]</scope>
    <source>
        <strain evidence="12">Henan</strain>
    </source>
</reference>
<dbReference type="GO" id="GO:0008270">
    <property type="term" value="F:zinc ion binding"/>
    <property type="evidence" value="ECO:0007669"/>
    <property type="project" value="UniProtKB-KW"/>
</dbReference>
<dbReference type="AlphaFoldDB" id="G7YC92"/>
<evidence type="ECO:0000256" key="1">
    <source>
        <dbReference type="ARBA" id="ARBA00004141"/>
    </source>
</evidence>
<dbReference type="Pfam" id="PF02845">
    <property type="entry name" value="CUE"/>
    <property type="match status" value="1"/>
</dbReference>